<evidence type="ECO:0000256" key="3">
    <source>
        <dbReference type="ARBA" id="ARBA00022723"/>
    </source>
</evidence>
<dbReference type="PANTHER" id="PTHR12992">
    <property type="entry name" value="NUDIX HYDROLASE"/>
    <property type="match status" value="1"/>
</dbReference>
<dbReference type="FunFam" id="3.90.79.10:FF:000036">
    <property type="entry name" value="Nudix hydrolase 11"/>
    <property type="match status" value="1"/>
</dbReference>
<evidence type="ECO:0000256" key="6">
    <source>
        <dbReference type="ARBA" id="ARBA00023211"/>
    </source>
</evidence>
<proteinExistence type="predicted"/>
<evidence type="ECO:0000256" key="4">
    <source>
        <dbReference type="ARBA" id="ARBA00022801"/>
    </source>
</evidence>
<protein>
    <recommendedName>
        <fullName evidence="8">Nudix hydrolase domain-containing protein</fullName>
    </recommendedName>
</protein>
<dbReference type="AlphaFoldDB" id="A0A8T0QZP7"/>
<dbReference type="InterPro" id="IPR000086">
    <property type="entry name" value="NUDIX_hydrolase_dom"/>
</dbReference>
<evidence type="ECO:0000256" key="7">
    <source>
        <dbReference type="SAM" id="MobiDB-lite"/>
    </source>
</evidence>
<comment type="caution">
    <text evidence="9">The sequence shown here is derived from an EMBL/GenBank/DDBJ whole genome shotgun (WGS) entry which is preliminary data.</text>
</comment>
<reference evidence="9" key="1">
    <citation type="submission" date="2020-05" db="EMBL/GenBank/DDBJ databases">
        <title>WGS assembly of Panicum virgatum.</title>
        <authorList>
            <person name="Lovell J.T."/>
            <person name="Jenkins J."/>
            <person name="Shu S."/>
            <person name="Juenger T.E."/>
            <person name="Schmutz J."/>
        </authorList>
    </citation>
    <scope>NUCLEOTIDE SEQUENCE</scope>
    <source>
        <strain evidence="9">AP13</strain>
    </source>
</reference>
<dbReference type="Pfam" id="PF00293">
    <property type="entry name" value="NUDIX"/>
    <property type="match status" value="1"/>
</dbReference>
<keyword evidence="10" id="KW-1185">Reference proteome</keyword>
<dbReference type="GO" id="GO:0006637">
    <property type="term" value="P:acyl-CoA metabolic process"/>
    <property type="evidence" value="ECO:0007669"/>
    <property type="project" value="UniProtKB-ARBA"/>
</dbReference>
<gene>
    <name evidence="9" type="ORF">PVAP13_6NG109600</name>
</gene>
<sequence>MNLSEHKVSAYGADIFPFNQTLAKCKLTKAFLERKFGFKQRSNWYKSNGSVWLGKTVNQTWQQNVAVKNNEPRDETETKRSPPKPNQPHLRRSHQLPPISAMAEEGSGAGAEMDALIRRLRLHQAVPSPYDPAPEATPAADGGGGELFRPRRAAVLVCLFRGAAGELRVILTKRSSTLSTHSGEVSLPGGKAEEGDADDAATALRESKEEIGLDPSLVTVVASLEHFLSKHLLVVVPVIGILSDIQAFIPVLNVAEVDEIFDVPLEMFLKDENRTSEEREKMGQTFTVHYFTYVKGDQKYLIWGLTARILIHAASVVYERPPDFPERRAHFNLPKYAKDSSSMLAGLAKH</sequence>
<dbReference type="CDD" id="cd03426">
    <property type="entry name" value="NUDIX_CoAse_Nudt7"/>
    <property type="match status" value="1"/>
</dbReference>
<dbReference type="GO" id="GO:0046872">
    <property type="term" value="F:metal ion binding"/>
    <property type="evidence" value="ECO:0007669"/>
    <property type="project" value="UniProtKB-KW"/>
</dbReference>
<dbReference type="PROSITE" id="PS51462">
    <property type="entry name" value="NUDIX"/>
    <property type="match status" value="1"/>
</dbReference>
<dbReference type="InterPro" id="IPR015797">
    <property type="entry name" value="NUDIX_hydrolase-like_dom_sf"/>
</dbReference>
<dbReference type="GO" id="GO:0015937">
    <property type="term" value="P:coenzyme A biosynthetic process"/>
    <property type="evidence" value="ECO:0007669"/>
    <property type="project" value="UniProtKB-ARBA"/>
</dbReference>
<dbReference type="Proteomes" id="UP000823388">
    <property type="component" value="Chromosome 6N"/>
</dbReference>
<comment type="cofactor">
    <cofactor evidence="1">
        <name>Mn(2+)</name>
        <dbReference type="ChEBI" id="CHEBI:29035"/>
    </cofactor>
</comment>
<dbReference type="GO" id="GO:0008893">
    <property type="term" value="F:guanosine-3',5'-bis(diphosphate) 3'-diphosphatase activity"/>
    <property type="evidence" value="ECO:0007669"/>
    <property type="project" value="UniProtKB-ARBA"/>
</dbReference>
<dbReference type="EMBL" id="CM029048">
    <property type="protein sequence ID" value="KAG2578415.1"/>
    <property type="molecule type" value="Genomic_DNA"/>
</dbReference>
<feature type="compositionally biased region" description="Basic and acidic residues" evidence="7">
    <location>
        <begin position="70"/>
        <end position="80"/>
    </location>
</feature>
<name>A0A8T0QZP7_PANVG</name>
<dbReference type="Gene3D" id="3.90.79.10">
    <property type="entry name" value="Nucleoside Triphosphate Pyrophosphohydrolase"/>
    <property type="match status" value="1"/>
</dbReference>
<feature type="region of interest" description="Disordered" evidence="7">
    <location>
        <begin position="64"/>
        <end position="98"/>
    </location>
</feature>
<dbReference type="OrthoDB" id="206213at2759"/>
<evidence type="ECO:0000313" key="9">
    <source>
        <dbReference type="EMBL" id="KAG2578415.1"/>
    </source>
</evidence>
<dbReference type="GO" id="GO:0010945">
    <property type="term" value="F:coenzyme A diphosphatase activity"/>
    <property type="evidence" value="ECO:0007669"/>
    <property type="project" value="InterPro"/>
</dbReference>
<keyword evidence="5" id="KW-0460">Magnesium</keyword>
<dbReference type="SUPFAM" id="SSF55811">
    <property type="entry name" value="Nudix"/>
    <property type="match status" value="1"/>
</dbReference>
<keyword evidence="4" id="KW-0378">Hydrolase</keyword>
<evidence type="ECO:0000256" key="2">
    <source>
        <dbReference type="ARBA" id="ARBA00001946"/>
    </source>
</evidence>
<accession>A0A8T0QZP7</accession>
<keyword evidence="3" id="KW-0479">Metal-binding</keyword>
<evidence type="ECO:0000256" key="5">
    <source>
        <dbReference type="ARBA" id="ARBA00022842"/>
    </source>
</evidence>
<organism evidence="9 10">
    <name type="scientific">Panicum virgatum</name>
    <name type="common">Blackwell switchgrass</name>
    <dbReference type="NCBI Taxonomy" id="38727"/>
    <lineage>
        <taxon>Eukaryota</taxon>
        <taxon>Viridiplantae</taxon>
        <taxon>Streptophyta</taxon>
        <taxon>Embryophyta</taxon>
        <taxon>Tracheophyta</taxon>
        <taxon>Spermatophyta</taxon>
        <taxon>Magnoliopsida</taxon>
        <taxon>Liliopsida</taxon>
        <taxon>Poales</taxon>
        <taxon>Poaceae</taxon>
        <taxon>PACMAD clade</taxon>
        <taxon>Panicoideae</taxon>
        <taxon>Panicodae</taxon>
        <taxon>Paniceae</taxon>
        <taxon>Panicinae</taxon>
        <taxon>Panicum</taxon>
        <taxon>Panicum sect. Hiantes</taxon>
    </lineage>
</organism>
<evidence type="ECO:0000259" key="8">
    <source>
        <dbReference type="PROSITE" id="PS51462"/>
    </source>
</evidence>
<comment type="cofactor">
    <cofactor evidence="2">
        <name>Mg(2+)</name>
        <dbReference type="ChEBI" id="CHEBI:18420"/>
    </cofactor>
</comment>
<feature type="domain" description="Nudix hydrolase" evidence="8">
    <location>
        <begin position="150"/>
        <end position="288"/>
    </location>
</feature>
<dbReference type="GO" id="GO:0005737">
    <property type="term" value="C:cytoplasm"/>
    <property type="evidence" value="ECO:0007669"/>
    <property type="project" value="UniProtKB-ARBA"/>
</dbReference>
<evidence type="ECO:0000313" key="10">
    <source>
        <dbReference type="Proteomes" id="UP000823388"/>
    </source>
</evidence>
<evidence type="ECO:0000256" key="1">
    <source>
        <dbReference type="ARBA" id="ARBA00001936"/>
    </source>
</evidence>
<keyword evidence="6" id="KW-0464">Manganese</keyword>
<dbReference type="PANTHER" id="PTHR12992:SF24">
    <property type="entry name" value="PEROXISOMAL COENZYME A DIPHOSPHATASE NUDT7"/>
    <property type="match status" value="1"/>
</dbReference>
<dbReference type="InterPro" id="IPR045121">
    <property type="entry name" value="CoAse"/>
</dbReference>
<dbReference type="GO" id="GO:0015938">
    <property type="term" value="P:coenzyme A catabolic process"/>
    <property type="evidence" value="ECO:0007669"/>
    <property type="project" value="TreeGrafter"/>
</dbReference>